<dbReference type="EMBL" id="CP036281">
    <property type="protein sequence ID" value="QDU79428.1"/>
    <property type="molecule type" value="Genomic_DNA"/>
</dbReference>
<accession>A0A518CJL9</accession>
<name>A0A518CJL9_9PLAN</name>
<evidence type="ECO:0000313" key="3">
    <source>
        <dbReference type="Proteomes" id="UP000317178"/>
    </source>
</evidence>
<organism evidence="2 3">
    <name type="scientific">Polystyrenella longa</name>
    <dbReference type="NCBI Taxonomy" id="2528007"/>
    <lineage>
        <taxon>Bacteria</taxon>
        <taxon>Pseudomonadati</taxon>
        <taxon>Planctomycetota</taxon>
        <taxon>Planctomycetia</taxon>
        <taxon>Planctomycetales</taxon>
        <taxon>Planctomycetaceae</taxon>
        <taxon>Polystyrenella</taxon>
    </lineage>
</organism>
<keyword evidence="3" id="KW-1185">Reference proteome</keyword>
<evidence type="ECO:0008006" key="4">
    <source>
        <dbReference type="Google" id="ProtNLM"/>
    </source>
</evidence>
<keyword evidence="1" id="KW-0812">Transmembrane</keyword>
<evidence type="ECO:0000256" key="1">
    <source>
        <dbReference type="SAM" id="Phobius"/>
    </source>
</evidence>
<protein>
    <recommendedName>
        <fullName evidence="4">YokE-like PH domain-containing protein</fullName>
    </recommendedName>
</protein>
<feature type="transmembrane region" description="Helical" evidence="1">
    <location>
        <begin position="268"/>
        <end position="287"/>
    </location>
</feature>
<dbReference type="KEGG" id="plon:Pla110_11380"/>
<keyword evidence="1" id="KW-0472">Membrane</keyword>
<keyword evidence="1" id="KW-1133">Transmembrane helix</keyword>
<sequence>MILVMTTVERPAIEKKLNELNVQLAPEISYRLETLFPKYKGRYAAGTIRNRVKLLHRLDSLLPEILLDGEVVQFLCKGKMTSSRNTYLVRMFCDDNMRLHVVLVLTNLRLLCIETNRQGAPNRTCWSVYYNQIDKVETGITDEVVLLLKDGLRVSYYEFSQNENLMLKQVTREMGATFAARGFNPPSMQSRQQLCGKCFHSVLEGDYECPNCRTLFWTPLEIATRSFLFPPWGTFLLGHYGVAMWEAVLFFAILFFDFNSIRQGNFSNALLLLILGNILAAFFTSRITSKGLYLKDAVN</sequence>
<evidence type="ECO:0000313" key="2">
    <source>
        <dbReference type="EMBL" id="QDU79428.1"/>
    </source>
</evidence>
<reference evidence="2 3" key="1">
    <citation type="submission" date="2019-02" db="EMBL/GenBank/DDBJ databases">
        <title>Deep-cultivation of Planctomycetes and their phenomic and genomic characterization uncovers novel biology.</title>
        <authorList>
            <person name="Wiegand S."/>
            <person name="Jogler M."/>
            <person name="Boedeker C."/>
            <person name="Pinto D."/>
            <person name="Vollmers J."/>
            <person name="Rivas-Marin E."/>
            <person name="Kohn T."/>
            <person name="Peeters S.H."/>
            <person name="Heuer A."/>
            <person name="Rast P."/>
            <person name="Oberbeckmann S."/>
            <person name="Bunk B."/>
            <person name="Jeske O."/>
            <person name="Meyerdierks A."/>
            <person name="Storesund J.E."/>
            <person name="Kallscheuer N."/>
            <person name="Luecker S."/>
            <person name="Lage O.M."/>
            <person name="Pohl T."/>
            <person name="Merkel B.J."/>
            <person name="Hornburger P."/>
            <person name="Mueller R.-W."/>
            <person name="Bruemmer F."/>
            <person name="Labrenz M."/>
            <person name="Spormann A.M."/>
            <person name="Op den Camp H."/>
            <person name="Overmann J."/>
            <person name="Amann R."/>
            <person name="Jetten M.S.M."/>
            <person name="Mascher T."/>
            <person name="Medema M.H."/>
            <person name="Devos D.P."/>
            <person name="Kaster A.-K."/>
            <person name="Ovreas L."/>
            <person name="Rohde M."/>
            <person name="Galperin M.Y."/>
            <person name="Jogler C."/>
        </authorList>
    </citation>
    <scope>NUCLEOTIDE SEQUENCE [LARGE SCALE GENOMIC DNA]</scope>
    <source>
        <strain evidence="2 3">Pla110</strain>
    </source>
</reference>
<dbReference type="AlphaFoldDB" id="A0A518CJL9"/>
<feature type="transmembrane region" description="Helical" evidence="1">
    <location>
        <begin position="232"/>
        <end position="256"/>
    </location>
</feature>
<dbReference type="Proteomes" id="UP000317178">
    <property type="component" value="Chromosome"/>
</dbReference>
<proteinExistence type="predicted"/>
<gene>
    <name evidence="2" type="ORF">Pla110_11380</name>
</gene>